<evidence type="ECO:0000256" key="3">
    <source>
        <dbReference type="ARBA" id="ARBA00022692"/>
    </source>
</evidence>
<name>A0A1D2ABT0_AUXPR</name>
<feature type="transmembrane region" description="Helical" evidence="7">
    <location>
        <begin position="294"/>
        <end position="316"/>
    </location>
</feature>
<dbReference type="GO" id="GO:0010027">
    <property type="term" value="P:thylakoid membrane organization"/>
    <property type="evidence" value="ECO:0007669"/>
    <property type="project" value="TreeGrafter"/>
</dbReference>
<dbReference type="AlphaFoldDB" id="A0A1D2ABT0"/>
<gene>
    <name evidence="9" type="ORF">g.100901</name>
</gene>
<dbReference type="InterPro" id="IPR001708">
    <property type="entry name" value="YidC/ALB3/OXA1/COX18"/>
</dbReference>
<dbReference type="PANTHER" id="PTHR12428">
    <property type="entry name" value="OXA1"/>
    <property type="match status" value="1"/>
</dbReference>
<evidence type="ECO:0000256" key="5">
    <source>
        <dbReference type="ARBA" id="ARBA00023136"/>
    </source>
</evidence>
<dbReference type="PANTHER" id="PTHR12428:SF14">
    <property type="entry name" value="ALBINO3-LIKE PROTEIN 1, CHLOROPLASTIC"/>
    <property type="match status" value="1"/>
</dbReference>
<proteinExistence type="inferred from homology"/>
<reference evidence="9" key="1">
    <citation type="submission" date="2015-08" db="EMBL/GenBank/DDBJ databases">
        <authorList>
            <person name="Babu N.S."/>
            <person name="Beckwith C.J."/>
            <person name="Beseler K.G."/>
            <person name="Brison A."/>
            <person name="Carone J.V."/>
            <person name="Caskin T.P."/>
            <person name="Diamond M."/>
            <person name="Durham M.E."/>
            <person name="Foxe J.M."/>
            <person name="Go M."/>
            <person name="Henderson B.A."/>
            <person name="Jones I.B."/>
            <person name="McGettigan J.A."/>
            <person name="Micheletti S.J."/>
            <person name="Nasrallah M.E."/>
            <person name="Ortiz D."/>
            <person name="Piller C.R."/>
            <person name="Privatt S.R."/>
            <person name="Schneider S.L."/>
            <person name="Sharp S."/>
            <person name="Smith T.C."/>
            <person name="Stanton J.D."/>
            <person name="Ullery H.E."/>
            <person name="Wilson R.J."/>
            <person name="Serrano M.G."/>
            <person name="Buck G."/>
            <person name="Lee V."/>
            <person name="Wang Y."/>
            <person name="Carvalho R."/>
            <person name="Voegtly L."/>
            <person name="Shi R."/>
            <person name="Duckworth R."/>
            <person name="Johnson A."/>
            <person name="Loviza R."/>
            <person name="Walstead R."/>
            <person name="Shah Z."/>
            <person name="Kiflezghi M."/>
            <person name="Wade K."/>
            <person name="Ball S.L."/>
            <person name="Bradley K.W."/>
            <person name="Asai D.J."/>
            <person name="Bowman C.A."/>
            <person name="Russell D.A."/>
            <person name="Pope W.H."/>
            <person name="Jacobs-Sera D."/>
            <person name="Hendrix R.W."/>
            <person name="Hatfull G.F."/>
        </authorList>
    </citation>
    <scope>NUCLEOTIDE SEQUENCE</scope>
</reference>
<feature type="domain" description="Membrane insertase YidC/Oxa/ALB C-terminal" evidence="8">
    <location>
        <begin position="152"/>
        <end position="368"/>
    </location>
</feature>
<keyword evidence="5 7" id="KW-0472">Membrane</keyword>
<sequence>EEHAKVLHACISSLKCINVLRYRRAGLCSWVPLPAQLESPTAALHRWLVMGSLPQPVLTARPTLGICIRRYNLERVCRPGRWCPSQLPQRPTTCASVGVHGLSGAAEDLAAAATSRAVAQDNGLLEPLVQGLEYLLQTFQSGLEAAHVPHSFGWSIVALTAVVKLCTFPLTKKQVEASLSMQRLKPAMDAIKAKYKEDKKAQQRETQALYKKAEINPLAGCFPSLATIPVFIGLYRSLTGVASLGLLDNQGFYWVPSLAGPTSVAAQRAGTGISWLYPFVDGHPPIGWDEASRYLVIPVLMVIAQYISTAIISPPVDPNNENARTQQIIIGLLPLMVGYFALCVPSGLSLYYLSNTVLTSGQQIFLRKLGGARLTELDLGPLELGTARRSGTAAVLDLAGMAQDTHHSADGSGVLQAVGAAADAFNVMEDASPQLIAALSEEEEEREARAEAAPALNRRCKRRRLPVA</sequence>
<feature type="non-terminal residue" evidence="9">
    <location>
        <position position="1"/>
    </location>
</feature>
<evidence type="ECO:0000256" key="6">
    <source>
        <dbReference type="RuleBase" id="RU003945"/>
    </source>
</evidence>
<dbReference type="GO" id="GO:0032977">
    <property type="term" value="F:membrane insertase activity"/>
    <property type="evidence" value="ECO:0007669"/>
    <property type="project" value="InterPro"/>
</dbReference>
<dbReference type="EMBL" id="GDKF01001933">
    <property type="protein sequence ID" value="JAT76689.1"/>
    <property type="molecule type" value="Transcribed_RNA"/>
</dbReference>
<dbReference type="InterPro" id="IPR028055">
    <property type="entry name" value="YidC/Oxa/ALB_C"/>
</dbReference>
<evidence type="ECO:0000259" key="8">
    <source>
        <dbReference type="Pfam" id="PF02096"/>
    </source>
</evidence>
<protein>
    <recommendedName>
        <fullName evidence="8">Membrane insertase YidC/Oxa/ALB C-terminal domain-containing protein</fullName>
    </recommendedName>
</protein>
<dbReference type="GO" id="GO:0072598">
    <property type="term" value="P:protein localization to chloroplast"/>
    <property type="evidence" value="ECO:0007669"/>
    <property type="project" value="TreeGrafter"/>
</dbReference>
<dbReference type="InterPro" id="IPR047196">
    <property type="entry name" value="YidC_ALB_C"/>
</dbReference>
<dbReference type="CDD" id="cd20070">
    <property type="entry name" value="5TM_YidC_Alb3"/>
    <property type="match status" value="1"/>
</dbReference>
<accession>A0A1D2ABT0</accession>
<organism evidence="9">
    <name type="scientific">Auxenochlorella protothecoides</name>
    <name type="common">Green microalga</name>
    <name type="synonym">Chlorella protothecoides</name>
    <dbReference type="NCBI Taxonomy" id="3075"/>
    <lineage>
        <taxon>Eukaryota</taxon>
        <taxon>Viridiplantae</taxon>
        <taxon>Chlorophyta</taxon>
        <taxon>core chlorophytes</taxon>
        <taxon>Trebouxiophyceae</taxon>
        <taxon>Chlorellales</taxon>
        <taxon>Chlorellaceae</taxon>
        <taxon>Auxenochlorella</taxon>
    </lineage>
</organism>
<evidence type="ECO:0000256" key="7">
    <source>
        <dbReference type="SAM" id="Phobius"/>
    </source>
</evidence>
<dbReference type="GO" id="GO:0009535">
    <property type="term" value="C:chloroplast thylakoid membrane"/>
    <property type="evidence" value="ECO:0007669"/>
    <property type="project" value="TreeGrafter"/>
</dbReference>
<dbReference type="Pfam" id="PF02096">
    <property type="entry name" value="60KD_IMP"/>
    <property type="match status" value="1"/>
</dbReference>
<keyword evidence="3 6" id="KW-0812">Transmembrane</keyword>
<comment type="subcellular location">
    <subcellularLocation>
        <location evidence="1 6">Membrane</location>
        <topology evidence="1 6">Multi-pass membrane protein</topology>
    </subcellularLocation>
</comment>
<evidence type="ECO:0000256" key="2">
    <source>
        <dbReference type="ARBA" id="ARBA00010583"/>
    </source>
</evidence>
<dbReference type="NCBIfam" id="TIGR03592">
    <property type="entry name" value="yidC_oxa1_cterm"/>
    <property type="match status" value="1"/>
</dbReference>
<evidence type="ECO:0000256" key="1">
    <source>
        <dbReference type="ARBA" id="ARBA00004141"/>
    </source>
</evidence>
<feature type="transmembrane region" description="Helical" evidence="7">
    <location>
        <begin position="328"/>
        <end position="353"/>
    </location>
</feature>
<comment type="similarity">
    <text evidence="2">Belongs to the OXA1/ALB3/YidC (TC 2.A.9.2) family.</text>
</comment>
<evidence type="ECO:0000256" key="4">
    <source>
        <dbReference type="ARBA" id="ARBA00022989"/>
    </source>
</evidence>
<comment type="similarity">
    <text evidence="6">Belongs to the OXA1/ALB3/YidC family.</text>
</comment>
<keyword evidence="4 7" id="KW-1133">Transmembrane helix</keyword>
<evidence type="ECO:0000313" key="9">
    <source>
        <dbReference type="EMBL" id="JAT76689.1"/>
    </source>
</evidence>
<dbReference type="GO" id="GO:0051205">
    <property type="term" value="P:protein insertion into membrane"/>
    <property type="evidence" value="ECO:0007669"/>
    <property type="project" value="TreeGrafter"/>
</dbReference>